<keyword evidence="1" id="KW-0812">Transmembrane</keyword>
<feature type="transmembrane region" description="Helical" evidence="1">
    <location>
        <begin position="36"/>
        <end position="58"/>
    </location>
</feature>
<accession>A0A9P4QWK8</accession>
<dbReference type="PANTHER" id="PTHR37013">
    <property type="entry name" value="INTEGRAL MEMBRANE PROTEIN (AFU_ORTHOLOGUE AFUA_1G05950)-RELATED"/>
    <property type="match status" value="1"/>
</dbReference>
<evidence type="ECO:0000313" key="3">
    <source>
        <dbReference type="EMBL" id="KAF2732608.1"/>
    </source>
</evidence>
<gene>
    <name evidence="3" type="ORF">EJ04DRAFT_396143</name>
</gene>
<feature type="domain" description="DUF7703" evidence="2">
    <location>
        <begin position="3"/>
        <end position="252"/>
    </location>
</feature>
<dbReference type="InterPro" id="IPR056120">
    <property type="entry name" value="DUF7703"/>
</dbReference>
<dbReference type="PANTHER" id="PTHR37013:SF4">
    <property type="entry name" value="INTEGRAL MEMBRANE PROTEIN"/>
    <property type="match status" value="1"/>
</dbReference>
<feature type="transmembrane region" description="Helical" evidence="1">
    <location>
        <begin position="70"/>
        <end position="90"/>
    </location>
</feature>
<comment type="caution">
    <text evidence="3">The sequence shown here is derived from an EMBL/GenBank/DDBJ whole genome shotgun (WGS) entry which is preliminary data.</text>
</comment>
<proteinExistence type="predicted"/>
<evidence type="ECO:0000256" key="1">
    <source>
        <dbReference type="SAM" id="Phobius"/>
    </source>
</evidence>
<evidence type="ECO:0000313" key="4">
    <source>
        <dbReference type="Proteomes" id="UP000799444"/>
    </source>
</evidence>
<name>A0A9P4QWK8_9PLEO</name>
<reference evidence="3" key="1">
    <citation type="journal article" date="2020" name="Stud. Mycol.">
        <title>101 Dothideomycetes genomes: a test case for predicting lifestyles and emergence of pathogens.</title>
        <authorList>
            <person name="Haridas S."/>
            <person name="Albert R."/>
            <person name="Binder M."/>
            <person name="Bloem J."/>
            <person name="Labutti K."/>
            <person name="Salamov A."/>
            <person name="Andreopoulos B."/>
            <person name="Baker S."/>
            <person name="Barry K."/>
            <person name="Bills G."/>
            <person name="Bluhm B."/>
            <person name="Cannon C."/>
            <person name="Castanera R."/>
            <person name="Culley D."/>
            <person name="Daum C."/>
            <person name="Ezra D."/>
            <person name="Gonzalez J."/>
            <person name="Henrissat B."/>
            <person name="Kuo A."/>
            <person name="Liang C."/>
            <person name="Lipzen A."/>
            <person name="Lutzoni F."/>
            <person name="Magnuson J."/>
            <person name="Mondo S."/>
            <person name="Nolan M."/>
            <person name="Ohm R."/>
            <person name="Pangilinan J."/>
            <person name="Park H.-J."/>
            <person name="Ramirez L."/>
            <person name="Alfaro M."/>
            <person name="Sun H."/>
            <person name="Tritt A."/>
            <person name="Yoshinaga Y."/>
            <person name="Zwiers L.-H."/>
            <person name="Turgeon B."/>
            <person name="Goodwin S."/>
            <person name="Spatafora J."/>
            <person name="Crous P."/>
            <person name="Grigoriev I."/>
        </authorList>
    </citation>
    <scope>NUCLEOTIDE SEQUENCE</scope>
    <source>
        <strain evidence="3">CBS 125425</strain>
    </source>
</reference>
<dbReference type="AlphaFoldDB" id="A0A9P4QWK8"/>
<evidence type="ECO:0000259" key="2">
    <source>
        <dbReference type="Pfam" id="PF24802"/>
    </source>
</evidence>
<dbReference type="OrthoDB" id="405906at2759"/>
<keyword evidence="1" id="KW-0472">Membrane</keyword>
<keyword evidence="1" id="KW-1133">Transmembrane helix</keyword>
<organism evidence="3 4">
    <name type="scientific">Polyplosphaeria fusca</name>
    <dbReference type="NCBI Taxonomy" id="682080"/>
    <lineage>
        <taxon>Eukaryota</taxon>
        <taxon>Fungi</taxon>
        <taxon>Dikarya</taxon>
        <taxon>Ascomycota</taxon>
        <taxon>Pezizomycotina</taxon>
        <taxon>Dothideomycetes</taxon>
        <taxon>Pleosporomycetidae</taxon>
        <taxon>Pleosporales</taxon>
        <taxon>Tetraplosphaeriaceae</taxon>
        <taxon>Polyplosphaeria</taxon>
    </lineage>
</organism>
<feature type="non-terminal residue" evidence="3">
    <location>
        <position position="1"/>
    </location>
</feature>
<dbReference type="EMBL" id="ML996174">
    <property type="protein sequence ID" value="KAF2732608.1"/>
    <property type="molecule type" value="Genomic_DNA"/>
</dbReference>
<feature type="non-terminal residue" evidence="3">
    <location>
        <position position="258"/>
    </location>
</feature>
<protein>
    <recommendedName>
        <fullName evidence="2">DUF7703 domain-containing protein</fullName>
    </recommendedName>
</protein>
<keyword evidence="4" id="KW-1185">Reference proteome</keyword>
<feature type="transmembrane region" description="Helical" evidence="1">
    <location>
        <begin position="6"/>
        <end position="24"/>
    </location>
</feature>
<dbReference type="Proteomes" id="UP000799444">
    <property type="component" value="Unassembled WGS sequence"/>
</dbReference>
<feature type="transmembrane region" description="Helical" evidence="1">
    <location>
        <begin position="102"/>
        <end position="124"/>
    </location>
</feature>
<feature type="transmembrane region" description="Helical" evidence="1">
    <location>
        <begin position="198"/>
        <end position="222"/>
    </location>
</feature>
<dbReference type="Pfam" id="PF24802">
    <property type="entry name" value="DUF7703"/>
    <property type="match status" value="1"/>
</dbReference>
<sequence>DLVMSMTMSAFWGISWYIALELNMRLFYLFKRRRGLYFWSCVVCSWGLILNPIAIMLADFMVIRNPAVSIPLVYVSWWLLTIPFSLVMYSRLHLIMSDNRRVLNAVLYMIIFTTVFISIPSMIMGPWSQQPTPSGRKIFPVYNVWLKIENVTWPLQEAIIGIIYIIYTHRHLRTLPLFSNRHSSSSSLSLSKKVMHHLIATNILIIILDVTVMAIVYANLFYLGGNMKPAVYAVKLRIEFSILNQLVEMARARNSPFS</sequence>